<dbReference type="InterPro" id="IPR051733">
    <property type="entry name" value="WD_repeat_DCAF13/WDSOF1"/>
</dbReference>
<comment type="similarity">
    <text evidence="2">Belongs to the WD repeat DCAF13/WDSOF1 family.</text>
</comment>
<dbReference type="PROSITE" id="PS00678">
    <property type="entry name" value="WD_REPEATS_1"/>
    <property type="match status" value="1"/>
</dbReference>
<evidence type="ECO:0000256" key="10">
    <source>
        <dbReference type="SAM" id="MobiDB-lite"/>
    </source>
</evidence>
<dbReference type="InterPro" id="IPR007287">
    <property type="entry name" value="Sof1"/>
</dbReference>
<dbReference type="PANTHER" id="PTHR22851:SF0">
    <property type="entry name" value="DDB1- AND CUL4-ASSOCIATED FACTOR 13"/>
    <property type="match status" value="1"/>
</dbReference>
<dbReference type="EMBL" id="ONZQ02000008">
    <property type="protein sequence ID" value="SPO03452.1"/>
    <property type="molecule type" value="Genomic_DNA"/>
</dbReference>
<feature type="repeat" description="WD" evidence="9">
    <location>
        <begin position="115"/>
        <end position="146"/>
    </location>
</feature>
<proteinExistence type="inferred from homology"/>
<evidence type="ECO:0000256" key="3">
    <source>
        <dbReference type="ARBA" id="ARBA00021762"/>
    </source>
</evidence>
<keyword evidence="7" id="KW-0687">Ribonucleoprotein</keyword>
<evidence type="ECO:0000256" key="4">
    <source>
        <dbReference type="ARBA" id="ARBA00022574"/>
    </source>
</evidence>
<evidence type="ECO:0000256" key="8">
    <source>
        <dbReference type="ARBA" id="ARBA00032239"/>
    </source>
</evidence>
<keyword evidence="4 9" id="KW-0853">WD repeat</keyword>
<feature type="region of interest" description="Disordered" evidence="10">
    <location>
        <begin position="422"/>
        <end position="455"/>
    </location>
</feature>
<dbReference type="FunFam" id="2.130.10.10:FF:000743">
    <property type="entry name" value="U3 small nucleolar RNA associated protein"/>
    <property type="match status" value="1"/>
</dbReference>
<evidence type="ECO:0000313" key="13">
    <source>
        <dbReference type="Proteomes" id="UP001187682"/>
    </source>
</evidence>
<organism evidence="12 13">
    <name type="scientific">Cephalotrichum gorgonifer</name>
    <dbReference type="NCBI Taxonomy" id="2041049"/>
    <lineage>
        <taxon>Eukaryota</taxon>
        <taxon>Fungi</taxon>
        <taxon>Dikarya</taxon>
        <taxon>Ascomycota</taxon>
        <taxon>Pezizomycotina</taxon>
        <taxon>Sordariomycetes</taxon>
        <taxon>Hypocreomycetidae</taxon>
        <taxon>Microascales</taxon>
        <taxon>Microascaceae</taxon>
        <taxon>Cephalotrichum</taxon>
    </lineage>
</organism>
<evidence type="ECO:0000256" key="6">
    <source>
        <dbReference type="ARBA" id="ARBA00023242"/>
    </source>
</evidence>
<feature type="repeat" description="WD" evidence="9">
    <location>
        <begin position="72"/>
        <end position="114"/>
    </location>
</feature>
<feature type="compositionally biased region" description="Basic and acidic residues" evidence="10">
    <location>
        <begin position="422"/>
        <end position="433"/>
    </location>
</feature>
<keyword evidence="13" id="KW-1185">Reference proteome</keyword>
<name>A0AAE8SWY1_9PEZI</name>
<dbReference type="InterPro" id="IPR015943">
    <property type="entry name" value="WD40/YVTN_repeat-like_dom_sf"/>
</dbReference>
<feature type="domain" description="Sof1-like protein" evidence="11">
    <location>
        <begin position="364"/>
        <end position="450"/>
    </location>
</feature>
<keyword evidence="6" id="KW-0539">Nucleus</keyword>
<evidence type="ECO:0000256" key="7">
    <source>
        <dbReference type="ARBA" id="ARBA00023274"/>
    </source>
</evidence>
<evidence type="ECO:0000256" key="5">
    <source>
        <dbReference type="ARBA" id="ARBA00022737"/>
    </source>
</evidence>
<dbReference type="Gene3D" id="2.130.10.10">
    <property type="entry name" value="YVTN repeat-like/Quinoprotein amine dehydrogenase"/>
    <property type="match status" value="2"/>
</dbReference>
<dbReference type="SUPFAM" id="SSF50978">
    <property type="entry name" value="WD40 repeat-like"/>
    <property type="match status" value="1"/>
</dbReference>
<dbReference type="CDD" id="cd00200">
    <property type="entry name" value="WD40"/>
    <property type="match status" value="1"/>
</dbReference>
<dbReference type="SMART" id="SM00320">
    <property type="entry name" value="WD40"/>
    <property type="match status" value="7"/>
</dbReference>
<dbReference type="GO" id="GO:0000462">
    <property type="term" value="P:maturation of SSU-rRNA from tricistronic rRNA transcript (SSU-rRNA, 5.8S rRNA, LSU-rRNA)"/>
    <property type="evidence" value="ECO:0007669"/>
    <property type="project" value="TreeGrafter"/>
</dbReference>
<reference evidence="12" key="1">
    <citation type="submission" date="2018-03" db="EMBL/GenBank/DDBJ databases">
        <authorList>
            <person name="Guldener U."/>
        </authorList>
    </citation>
    <scope>NUCLEOTIDE SEQUENCE</scope>
</reference>
<evidence type="ECO:0000313" key="12">
    <source>
        <dbReference type="EMBL" id="SPO03452.1"/>
    </source>
</evidence>
<sequence length="455" mass="51285">MEDAPGVEEGTRRKIKTLSRAPVQTAGSDVAKLPRNLNPELHPFERAREYTRAVNAVKLERMFAKPFVGQLGSGHVDGVYSMAVDGHSLQRVASGSGDGVVKVWDLTSREEIWNTSAHENIVKGLCWTQASQLVTCASDKTIKLWDPYNTPSDAEPLATWLGTTGFTSISHHRSRNAFAVASDVISIYDLERPTAAPEVIAWPNKADTITSVAFNQVETSVIASCATDRAVVLYDVRTSMPVAKTILSFACNAVSWNPMEAYNFALASENHDVMIFDSRNMTRALNVLKDHVAAVMDVQFSPTGQELVTASYDRTLRIWKRDEGHSREIYHTKRMQRLFAARWTPDSKYVLSGSDDGNVRIWRANASQTEGPKSAKHRQALEYNEALVTRYGHMPEIRRIKRHRHIPKVVKKAQAIKREELNAIKRKEENERKHSSKQFKKRRSERDKMVLGTEE</sequence>
<feature type="repeat" description="WD" evidence="9">
    <location>
        <begin position="331"/>
        <end position="372"/>
    </location>
</feature>
<dbReference type="Pfam" id="PF04158">
    <property type="entry name" value="Sof1"/>
    <property type="match status" value="1"/>
</dbReference>
<comment type="subcellular location">
    <subcellularLocation>
        <location evidence="1">Nucleus</location>
        <location evidence="1">Nucleolus</location>
    </subcellularLocation>
</comment>
<dbReference type="InterPro" id="IPR036322">
    <property type="entry name" value="WD40_repeat_dom_sf"/>
</dbReference>
<dbReference type="Pfam" id="PF00400">
    <property type="entry name" value="WD40"/>
    <property type="match status" value="4"/>
</dbReference>
<dbReference type="Proteomes" id="UP001187682">
    <property type="component" value="Unassembled WGS sequence"/>
</dbReference>
<dbReference type="InterPro" id="IPR001680">
    <property type="entry name" value="WD40_rpt"/>
</dbReference>
<evidence type="ECO:0000256" key="1">
    <source>
        <dbReference type="ARBA" id="ARBA00004604"/>
    </source>
</evidence>
<dbReference type="InterPro" id="IPR020472">
    <property type="entry name" value="WD40_PAC1"/>
</dbReference>
<protein>
    <recommendedName>
        <fullName evidence="3">DDB1- and CUL4-associated factor 13</fullName>
    </recommendedName>
    <alternativeName>
        <fullName evidence="8">WD repeat and SOF domain-containing protein 1</fullName>
    </alternativeName>
</protein>
<evidence type="ECO:0000256" key="2">
    <source>
        <dbReference type="ARBA" id="ARBA00005649"/>
    </source>
</evidence>
<feature type="repeat" description="WD" evidence="9">
    <location>
        <begin position="288"/>
        <end position="329"/>
    </location>
</feature>
<dbReference type="InterPro" id="IPR019775">
    <property type="entry name" value="WD40_repeat_CS"/>
</dbReference>
<comment type="caution">
    <text evidence="12">The sequence shown here is derived from an EMBL/GenBank/DDBJ whole genome shotgun (WGS) entry which is preliminary data.</text>
</comment>
<evidence type="ECO:0000259" key="11">
    <source>
        <dbReference type="Pfam" id="PF04158"/>
    </source>
</evidence>
<dbReference type="PANTHER" id="PTHR22851">
    <property type="entry name" value="U3 SMALL NUCLEOLAR RNA U3 SNORNA ASSOCIATED PROTEIN"/>
    <property type="match status" value="1"/>
</dbReference>
<feature type="compositionally biased region" description="Basic residues" evidence="10">
    <location>
        <begin position="434"/>
        <end position="443"/>
    </location>
</feature>
<dbReference type="PROSITE" id="PS50294">
    <property type="entry name" value="WD_REPEATS_REGION"/>
    <property type="match status" value="4"/>
</dbReference>
<gene>
    <name evidence="12" type="ORF">DNG_06135</name>
</gene>
<dbReference type="PROSITE" id="PS50082">
    <property type="entry name" value="WD_REPEATS_2"/>
    <property type="match status" value="4"/>
</dbReference>
<dbReference type="GO" id="GO:0032040">
    <property type="term" value="C:small-subunit processome"/>
    <property type="evidence" value="ECO:0007669"/>
    <property type="project" value="TreeGrafter"/>
</dbReference>
<evidence type="ECO:0000256" key="9">
    <source>
        <dbReference type="PROSITE-ProRule" id="PRU00221"/>
    </source>
</evidence>
<accession>A0AAE8SWY1</accession>
<keyword evidence="5" id="KW-0677">Repeat</keyword>
<dbReference type="AlphaFoldDB" id="A0AAE8SWY1"/>
<dbReference type="PRINTS" id="PR00320">
    <property type="entry name" value="GPROTEINBRPT"/>
</dbReference>